<feature type="region of interest" description="Disordered" evidence="1">
    <location>
        <begin position="167"/>
        <end position="210"/>
    </location>
</feature>
<evidence type="ECO:0000313" key="2">
    <source>
        <dbReference type="EMBL" id="KAK0403033.1"/>
    </source>
</evidence>
<keyword evidence="3" id="KW-1185">Reference proteome</keyword>
<dbReference type="EMBL" id="JAUCMV010000004">
    <property type="protein sequence ID" value="KAK0403033.1"/>
    <property type="molecule type" value="Genomic_DNA"/>
</dbReference>
<evidence type="ECO:0000313" key="3">
    <source>
        <dbReference type="Proteomes" id="UP001175271"/>
    </source>
</evidence>
<name>A0AA39HDX6_9BILA</name>
<comment type="caution">
    <text evidence="2">The sequence shown here is derived from an EMBL/GenBank/DDBJ whole genome shotgun (WGS) entry which is preliminary data.</text>
</comment>
<sequence>MGCKQSRVKKVRTVVTPSSTRLGSNEVALQDKNTLADPNSRDRFVWDWLDSNYVAAFGRGEGDTGAEEDWMEMGKFKLAEEFVVGDEPSDIEMPKPSTKKVHFAPNLVLTPVPFRPASTPVLMEEKELAEAENNYQKSAAPLEPPGFEASEGQSTFVFNHAPVKTPMVENTEPKEVKTKKRDHRRDLKKRKAKQQRREAEQIRRKRKKGGVAFADDDTLADLAYTPQMPEINYSLVLSV</sequence>
<feature type="compositionally biased region" description="Basic residues" evidence="1">
    <location>
        <begin position="177"/>
        <end position="194"/>
    </location>
</feature>
<dbReference type="Proteomes" id="UP001175271">
    <property type="component" value="Unassembled WGS sequence"/>
</dbReference>
<organism evidence="2 3">
    <name type="scientific">Steinernema hermaphroditum</name>
    <dbReference type="NCBI Taxonomy" id="289476"/>
    <lineage>
        <taxon>Eukaryota</taxon>
        <taxon>Metazoa</taxon>
        <taxon>Ecdysozoa</taxon>
        <taxon>Nematoda</taxon>
        <taxon>Chromadorea</taxon>
        <taxon>Rhabditida</taxon>
        <taxon>Tylenchina</taxon>
        <taxon>Panagrolaimomorpha</taxon>
        <taxon>Strongyloidoidea</taxon>
        <taxon>Steinernematidae</taxon>
        <taxon>Steinernema</taxon>
    </lineage>
</organism>
<evidence type="ECO:0000256" key="1">
    <source>
        <dbReference type="SAM" id="MobiDB-lite"/>
    </source>
</evidence>
<dbReference type="AlphaFoldDB" id="A0AA39HDX6"/>
<protein>
    <submittedName>
        <fullName evidence="2">Uncharacterized protein</fullName>
    </submittedName>
</protein>
<reference evidence="2" key="1">
    <citation type="submission" date="2023-06" db="EMBL/GenBank/DDBJ databases">
        <title>Genomic analysis of the entomopathogenic nematode Steinernema hermaphroditum.</title>
        <authorList>
            <person name="Schwarz E.M."/>
            <person name="Heppert J.K."/>
            <person name="Baniya A."/>
            <person name="Schwartz H.T."/>
            <person name="Tan C.-H."/>
            <person name="Antoshechkin I."/>
            <person name="Sternberg P.W."/>
            <person name="Goodrich-Blair H."/>
            <person name="Dillman A.R."/>
        </authorList>
    </citation>
    <scope>NUCLEOTIDE SEQUENCE</scope>
    <source>
        <strain evidence="2">PS9179</strain>
        <tissue evidence="2">Whole animal</tissue>
    </source>
</reference>
<accession>A0AA39HDX6</accession>
<gene>
    <name evidence="2" type="ORF">QR680_016682</name>
</gene>
<proteinExistence type="predicted"/>